<organism evidence="5 6">
    <name type="scientific">Glossina austeni</name>
    <name type="common">Savannah tsetse fly</name>
    <dbReference type="NCBI Taxonomy" id="7395"/>
    <lineage>
        <taxon>Eukaryota</taxon>
        <taxon>Metazoa</taxon>
        <taxon>Ecdysozoa</taxon>
        <taxon>Arthropoda</taxon>
        <taxon>Hexapoda</taxon>
        <taxon>Insecta</taxon>
        <taxon>Pterygota</taxon>
        <taxon>Neoptera</taxon>
        <taxon>Endopterygota</taxon>
        <taxon>Diptera</taxon>
        <taxon>Brachycera</taxon>
        <taxon>Muscomorpha</taxon>
        <taxon>Hippoboscoidea</taxon>
        <taxon>Glossinidae</taxon>
        <taxon>Glossina</taxon>
    </lineage>
</organism>
<dbReference type="VEuPathDB" id="VectorBase:GAUT002972"/>
<keyword evidence="2" id="KW-0863">Zinc-finger</keyword>
<feature type="domain" description="HIT-type" evidence="4">
    <location>
        <begin position="98"/>
        <end position="126"/>
    </location>
</feature>
<dbReference type="STRING" id="7395.A0A1A9UF85"/>
<dbReference type="AlphaFoldDB" id="A0A1A9UF85"/>
<dbReference type="SUPFAM" id="SSF144232">
    <property type="entry name" value="HIT/MYND zinc finger-like"/>
    <property type="match status" value="1"/>
</dbReference>
<evidence type="ECO:0000259" key="4">
    <source>
        <dbReference type="Pfam" id="PF04438"/>
    </source>
</evidence>
<dbReference type="EnsemblMetazoa" id="GAUT002972-RA">
    <property type="protein sequence ID" value="GAUT002972-PA"/>
    <property type="gene ID" value="GAUT002972"/>
</dbReference>
<proteinExistence type="predicted"/>
<dbReference type="Proteomes" id="UP000078200">
    <property type="component" value="Unassembled WGS sequence"/>
</dbReference>
<dbReference type="PANTHER" id="PTHR13093">
    <property type="entry name" value="ZINC FINGER HIT DOMAIN CONTAINING PROTEIN 1"/>
    <property type="match status" value="1"/>
</dbReference>
<dbReference type="InterPro" id="IPR039723">
    <property type="entry name" value="Vps71/ZNHIT1"/>
</dbReference>
<keyword evidence="1" id="KW-0479">Metal-binding</keyword>
<dbReference type="CDD" id="cd21437">
    <property type="entry name" value="zf-HIT_ZNHIT1_like"/>
    <property type="match status" value="1"/>
</dbReference>
<name>A0A1A9UF85_GLOAU</name>
<dbReference type="GO" id="GO:0006338">
    <property type="term" value="P:chromatin remodeling"/>
    <property type="evidence" value="ECO:0007669"/>
    <property type="project" value="InterPro"/>
</dbReference>
<dbReference type="Pfam" id="PF04438">
    <property type="entry name" value="zf-HIT"/>
    <property type="match status" value="1"/>
</dbReference>
<keyword evidence="3" id="KW-0862">Zinc</keyword>
<dbReference type="GO" id="GO:0008270">
    <property type="term" value="F:zinc ion binding"/>
    <property type="evidence" value="ECO:0007669"/>
    <property type="project" value="UniProtKB-KW"/>
</dbReference>
<accession>A0A1A9UF85</accession>
<evidence type="ECO:0000256" key="2">
    <source>
        <dbReference type="ARBA" id="ARBA00022771"/>
    </source>
</evidence>
<keyword evidence="6" id="KW-1185">Reference proteome</keyword>
<dbReference type="InterPro" id="IPR007529">
    <property type="entry name" value="Znf_HIT"/>
</dbReference>
<evidence type="ECO:0000313" key="6">
    <source>
        <dbReference type="Proteomes" id="UP000078200"/>
    </source>
</evidence>
<evidence type="ECO:0000313" key="5">
    <source>
        <dbReference type="EnsemblMetazoa" id="GAUT002972-PA"/>
    </source>
</evidence>
<dbReference type="GO" id="GO:0005634">
    <property type="term" value="C:nucleus"/>
    <property type="evidence" value="ECO:0007669"/>
    <property type="project" value="UniProtKB-ARBA"/>
</dbReference>
<evidence type="ECO:0000256" key="1">
    <source>
        <dbReference type="ARBA" id="ARBA00022723"/>
    </source>
</evidence>
<sequence length="134" mass="15495">MAGGRESYRIKDAEKQRVLDAAARQRHPHADLVMSKKLPKFQDGLKNTKEKKSKRKGPEYYRAKYRKNFQQLLEEEKQLHPDPPNYISALALPPKTPQRHFCAVCGNFSKYSCTACGTRYCCIRCLRTITDFAI</sequence>
<protein>
    <recommendedName>
        <fullName evidence="4">HIT-type domain-containing protein</fullName>
    </recommendedName>
</protein>
<evidence type="ECO:0000256" key="3">
    <source>
        <dbReference type="ARBA" id="ARBA00022833"/>
    </source>
</evidence>
<reference evidence="5" key="1">
    <citation type="submission" date="2020-05" db="UniProtKB">
        <authorList>
            <consortium name="EnsemblMetazoa"/>
        </authorList>
    </citation>
    <scope>IDENTIFICATION</scope>
    <source>
        <strain evidence="5">TTRI</strain>
    </source>
</reference>